<dbReference type="PROSITE" id="PS51257">
    <property type="entry name" value="PROKAR_LIPOPROTEIN"/>
    <property type="match status" value="1"/>
</dbReference>
<keyword evidence="14" id="KW-0449">Lipoprotein</keyword>
<keyword evidence="9" id="KW-0406">Ion transport</keyword>
<sequence length="267" mass="28675">MKKILLSFILMAVIIMMGGCAGSKKVAYFQNIDTLSLAASRGLYDAHIMPKDMLTITVITTNPAASAPFNLTVSNTVGTSGQLSTAGVGSLQGYLVDNDGNINFPVIGTLHVGGLTKTACEELVKSKVKPYLAEKENPIVTVRMASYRVTVTGEVASPGVKPVTTEKMSIIEAIAQAGDLTIYGRRDNVLLIREDANGEKQAHRLNLNDANIINSPYYYLQQNDIVYVQPNSVKAKNSAIGSSTTIWFSFVSIATSLASLLINVLRN</sequence>
<evidence type="ECO:0000256" key="9">
    <source>
        <dbReference type="ARBA" id="ARBA00023065"/>
    </source>
</evidence>
<organism evidence="18 19">
    <name type="scientific">Hallella faecis</name>
    <dbReference type="NCBI Taxonomy" id="2841596"/>
    <lineage>
        <taxon>Bacteria</taxon>
        <taxon>Pseudomonadati</taxon>
        <taxon>Bacteroidota</taxon>
        <taxon>Bacteroidia</taxon>
        <taxon>Bacteroidales</taxon>
        <taxon>Prevotellaceae</taxon>
        <taxon>Hallella</taxon>
    </lineage>
</organism>
<dbReference type="PANTHER" id="PTHR33619">
    <property type="entry name" value="POLYSACCHARIDE EXPORT PROTEIN GFCE-RELATED"/>
    <property type="match status" value="1"/>
</dbReference>
<keyword evidence="13" id="KW-0998">Cell outer membrane</keyword>
<evidence type="ECO:0000256" key="10">
    <source>
        <dbReference type="ARBA" id="ARBA00023114"/>
    </source>
</evidence>
<protein>
    <submittedName>
        <fullName evidence="18">Polysaccharide biosynthesis/export family protein</fullName>
    </submittedName>
</protein>
<evidence type="ECO:0000256" key="8">
    <source>
        <dbReference type="ARBA" id="ARBA00023047"/>
    </source>
</evidence>
<comment type="subcellular location">
    <subcellularLocation>
        <location evidence="1">Cell outer membrane</location>
        <topology evidence="1">Multi-pass membrane protein</topology>
    </subcellularLocation>
</comment>
<comment type="caution">
    <text evidence="18">The sequence shown here is derived from an EMBL/GenBank/DDBJ whole genome shotgun (WGS) entry which is preliminary data.</text>
</comment>
<evidence type="ECO:0000256" key="14">
    <source>
        <dbReference type="ARBA" id="ARBA00023288"/>
    </source>
</evidence>
<evidence type="ECO:0000256" key="2">
    <source>
        <dbReference type="ARBA" id="ARBA00009450"/>
    </source>
</evidence>
<dbReference type="EMBL" id="JBBNFP010000007">
    <property type="protein sequence ID" value="MEQ2486060.1"/>
    <property type="molecule type" value="Genomic_DNA"/>
</dbReference>
<keyword evidence="12" id="KW-0564">Palmitate</keyword>
<dbReference type="Pfam" id="PF02563">
    <property type="entry name" value="Poly_export"/>
    <property type="match status" value="1"/>
</dbReference>
<keyword evidence="15" id="KW-1133">Transmembrane helix</keyword>
<evidence type="ECO:0000259" key="16">
    <source>
        <dbReference type="Pfam" id="PF02563"/>
    </source>
</evidence>
<evidence type="ECO:0000256" key="5">
    <source>
        <dbReference type="ARBA" id="ARBA00022597"/>
    </source>
</evidence>
<evidence type="ECO:0000256" key="1">
    <source>
        <dbReference type="ARBA" id="ARBA00004571"/>
    </source>
</evidence>
<dbReference type="PANTHER" id="PTHR33619:SF3">
    <property type="entry name" value="POLYSACCHARIDE EXPORT PROTEIN GFCE-RELATED"/>
    <property type="match status" value="1"/>
</dbReference>
<name>A0ABV1FNZ8_9BACT</name>
<keyword evidence="11 15" id="KW-0472">Membrane</keyword>
<keyword evidence="7" id="KW-0732">Signal</keyword>
<reference evidence="18 19" key="1">
    <citation type="submission" date="2024-04" db="EMBL/GenBank/DDBJ databases">
        <title>Human intestinal bacterial collection.</title>
        <authorList>
            <person name="Pauvert C."/>
            <person name="Hitch T.C.A."/>
            <person name="Clavel T."/>
        </authorList>
    </citation>
    <scope>NUCLEOTIDE SEQUENCE [LARGE SCALE GENOMIC DNA]</scope>
    <source>
        <strain evidence="18 19">CLA-AA-H145</strain>
    </source>
</reference>
<evidence type="ECO:0000256" key="13">
    <source>
        <dbReference type="ARBA" id="ARBA00023237"/>
    </source>
</evidence>
<accession>A0ABV1FNZ8</accession>
<comment type="similarity">
    <text evidence="2">Belongs to the BexD/CtrA/VexA family.</text>
</comment>
<dbReference type="Proteomes" id="UP001487296">
    <property type="component" value="Unassembled WGS sequence"/>
</dbReference>
<keyword evidence="19" id="KW-1185">Reference proteome</keyword>
<evidence type="ECO:0000256" key="15">
    <source>
        <dbReference type="SAM" id="Phobius"/>
    </source>
</evidence>
<feature type="domain" description="SLBB" evidence="17">
    <location>
        <begin position="148"/>
        <end position="228"/>
    </location>
</feature>
<keyword evidence="4" id="KW-1134">Transmembrane beta strand</keyword>
<gene>
    <name evidence="18" type="ORF">AAAT34_03200</name>
</gene>
<dbReference type="Gene3D" id="3.10.560.10">
    <property type="entry name" value="Outer membrane lipoprotein wza domain like"/>
    <property type="match status" value="1"/>
</dbReference>
<evidence type="ECO:0000256" key="3">
    <source>
        <dbReference type="ARBA" id="ARBA00022448"/>
    </source>
</evidence>
<keyword evidence="8" id="KW-0625">Polysaccharide transport</keyword>
<dbReference type="InterPro" id="IPR054765">
    <property type="entry name" value="SLBB_dom"/>
</dbReference>
<dbReference type="Pfam" id="PF22461">
    <property type="entry name" value="SLBB_2"/>
    <property type="match status" value="1"/>
</dbReference>
<evidence type="ECO:0000256" key="7">
    <source>
        <dbReference type="ARBA" id="ARBA00022729"/>
    </source>
</evidence>
<keyword evidence="5" id="KW-0762">Sugar transport</keyword>
<keyword evidence="6 15" id="KW-0812">Transmembrane</keyword>
<evidence type="ECO:0000259" key="17">
    <source>
        <dbReference type="Pfam" id="PF22461"/>
    </source>
</evidence>
<keyword evidence="10" id="KW-0626">Porin</keyword>
<evidence type="ECO:0000256" key="6">
    <source>
        <dbReference type="ARBA" id="ARBA00022692"/>
    </source>
</evidence>
<feature type="domain" description="Polysaccharide export protein N-terminal" evidence="16">
    <location>
        <begin position="44"/>
        <end position="144"/>
    </location>
</feature>
<dbReference type="InterPro" id="IPR003715">
    <property type="entry name" value="Poly_export_N"/>
</dbReference>
<evidence type="ECO:0000313" key="18">
    <source>
        <dbReference type="EMBL" id="MEQ2486060.1"/>
    </source>
</evidence>
<keyword evidence="3" id="KW-0813">Transport</keyword>
<dbReference type="InterPro" id="IPR049712">
    <property type="entry name" value="Poly_export"/>
</dbReference>
<evidence type="ECO:0000256" key="12">
    <source>
        <dbReference type="ARBA" id="ARBA00023139"/>
    </source>
</evidence>
<feature type="transmembrane region" description="Helical" evidence="15">
    <location>
        <begin position="246"/>
        <end position="265"/>
    </location>
</feature>
<dbReference type="RefSeq" id="WP_215759133.1">
    <property type="nucleotide sequence ID" value="NZ_JAHKBE010000007.1"/>
</dbReference>
<evidence type="ECO:0000256" key="11">
    <source>
        <dbReference type="ARBA" id="ARBA00023136"/>
    </source>
</evidence>
<evidence type="ECO:0000313" key="19">
    <source>
        <dbReference type="Proteomes" id="UP001487296"/>
    </source>
</evidence>
<proteinExistence type="inferred from homology"/>
<evidence type="ECO:0000256" key="4">
    <source>
        <dbReference type="ARBA" id="ARBA00022452"/>
    </source>
</evidence>